<keyword evidence="3" id="KW-1185">Reference proteome</keyword>
<protein>
    <recommendedName>
        <fullName evidence="1">NB-ARC domain-containing protein</fullName>
    </recommendedName>
</protein>
<proteinExistence type="predicted"/>
<dbReference type="InterPro" id="IPR027417">
    <property type="entry name" value="P-loop_NTPase"/>
</dbReference>
<organism evidence="2 3">
    <name type="scientific">Dipteronia sinensis</name>
    <dbReference type="NCBI Taxonomy" id="43782"/>
    <lineage>
        <taxon>Eukaryota</taxon>
        <taxon>Viridiplantae</taxon>
        <taxon>Streptophyta</taxon>
        <taxon>Embryophyta</taxon>
        <taxon>Tracheophyta</taxon>
        <taxon>Spermatophyta</taxon>
        <taxon>Magnoliopsida</taxon>
        <taxon>eudicotyledons</taxon>
        <taxon>Gunneridae</taxon>
        <taxon>Pentapetalae</taxon>
        <taxon>rosids</taxon>
        <taxon>malvids</taxon>
        <taxon>Sapindales</taxon>
        <taxon>Sapindaceae</taxon>
        <taxon>Hippocastanoideae</taxon>
        <taxon>Acereae</taxon>
        <taxon>Dipteronia</taxon>
    </lineage>
</organism>
<dbReference type="Gene3D" id="3.40.50.300">
    <property type="entry name" value="P-loop containing nucleotide triphosphate hydrolases"/>
    <property type="match status" value="1"/>
</dbReference>
<dbReference type="SUPFAM" id="SSF52540">
    <property type="entry name" value="P-loop containing nucleoside triphosphate hydrolases"/>
    <property type="match status" value="1"/>
</dbReference>
<evidence type="ECO:0000313" key="2">
    <source>
        <dbReference type="EMBL" id="KAK3205878.1"/>
    </source>
</evidence>
<accession>A0AAE0A9I0</accession>
<dbReference type="EMBL" id="JANJYJ010000006">
    <property type="protein sequence ID" value="KAK3205878.1"/>
    <property type="molecule type" value="Genomic_DNA"/>
</dbReference>
<dbReference type="AlphaFoldDB" id="A0AAE0A9I0"/>
<dbReference type="GO" id="GO:0043531">
    <property type="term" value="F:ADP binding"/>
    <property type="evidence" value="ECO:0007669"/>
    <property type="project" value="InterPro"/>
</dbReference>
<comment type="caution">
    <text evidence="2">The sequence shown here is derived from an EMBL/GenBank/DDBJ whole genome shotgun (WGS) entry which is preliminary data.</text>
</comment>
<evidence type="ECO:0000259" key="1">
    <source>
        <dbReference type="Pfam" id="PF00931"/>
    </source>
</evidence>
<sequence length="237" mass="26728">MTVFQFLSLNVGNALIFGFFQVFFDRLAHHHLPCFVRDGEVHSELNSCSRKSAITVWAAVCILRPNHNLPFCFPPLRKSLCVCHAHAVVKPLNPSRYVPRFVYRTLSGYISGIDTVCIAIGAPRSVPWYPADFTSRLILRLTNPNNNWRTTMATTVWRKPPSTCLPTDPSICRRDEDKSKILEMMLRNESSSIANFRVISIVGMAGVGKTTLAKQVYNHTSIGVTSIEWLKNMDLCL</sequence>
<name>A0AAE0A9I0_9ROSI</name>
<dbReference type="Pfam" id="PF00931">
    <property type="entry name" value="NB-ARC"/>
    <property type="match status" value="1"/>
</dbReference>
<reference evidence="2" key="1">
    <citation type="journal article" date="2023" name="Plant J.">
        <title>Genome sequences and population genomics provide insights into the demographic history, inbreeding, and mutation load of two 'living fossil' tree species of Dipteronia.</title>
        <authorList>
            <person name="Feng Y."/>
            <person name="Comes H.P."/>
            <person name="Chen J."/>
            <person name="Zhu S."/>
            <person name="Lu R."/>
            <person name="Zhang X."/>
            <person name="Li P."/>
            <person name="Qiu J."/>
            <person name="Olsen K.M."/>
            <person name="Qiu Y."/>
        </authorList>
    </citation>
    <scope>NUCLEOTIDE SEQUENCE</scope>
    <source>
        <strain evidence="2">NBL</strain>
    </source>
</reference>
<dbReference type="InterPro" id="IPR002182">
    <property type="entry name" value="NB-ARC"/>
</dbReference>
<dbReference type="Proteomes" id="UP001281410">
    <property type="component" value="Unassembled WGS sequence"/>
</dbReference>
<evidence type="ECO:0000313" key="3">
    <source>
        <dbReference type="Proteomes" id="UP001281410"/>
    </source>
</evidence>
<feature type="domain" description="NB-ARC" evidence="1">
    <location>
        <begin position="176"/>
        <end position="220"/>
    </location>
</feature>
<gene>
    <name evidence="2" type="ORF">Dsin_019924</name>
</gene>